<feature type="compositionally biased region" description="Polar residues" evidence="5">
    <location>
        <begin position="32"/>
        <end position="46"/>
    </location>
</feature>
<dbReference type="Pfam" id="PF00335">
    <property type="entry name" value="Tetraspanin"/>
    <property type="match status" value="1"/>
</dbReference>
<reference evidence="7 8" key="1">
    <citation type="submission" date="2019-12" db="EMBL/GenBank/DDBJ databases">
        <authorList>
            <person name="Floudas D."/>
            <person name="Bentzer J."/>
            <person name="Ahren D."/>
            <person name="Johansson T."/>
            <person name="Persson P."/>
            <person name="Tunlid A."/>
        </authorList>
    </citation>
    <scope>NUCLEOTIDE SEQUENCE [LARGE SCALE GENOMIC DNA]</scope>
    <source>
        <strain evidence="7 8">CBS 102.39</strain>
    </source>
</reference>
<sequence>MQRVWSSYLENGQPAGANPLGHEGLHRRENSRGANNSGSMDNTSPRASIISHANSAYSNADSTRHILSSMNHQHSSMDFGLAPPNAPFASASGNAYRGSPDNLSLASNAGSNSNLSLSVNYLPTKFSASIVSARKRGKGKMDDDDGLRMPKRGGGTDAFRSGEARMENGPGRTKLRWTKFKWIIFVTNTLMFLYSIAALIVCLLVWFDVWTHADVLRVGNRPELILSTIAASVGIITSVIGFAGILMNNRTFLAIYTFLTWITFAFLVVPGYVTYRRRTFNLEGKINAQWSRELGPIGRLRVQSQLQCCGYFSPFVEATISQTCYARSILPGCKKPYLDFERFVLKKWYTASFVLVPFQIAAMVAGLLCSNHVTHRFGKGMMPEAYRLNMGTMAAIMESYANQLAEQYGTEVADEILRKSRTAVAVGVAGATVGGDSTASLNTPTYGGPTHDPLSPYHVKYDSLGGPKGGF</sequence>
<gene>
    <name evidence="7" type="ORF">D9613_012228</name>
</gene>
<keyword evidence="4 6" id="KW-0472">Membrane</keyword>
<evidence type="ECO:0000313" key="8">
    <source>
        <dbReference type="Proteomes" id="UP000521872"/>
    </source>
</evidence>
<evidence type="ECO:0000256" key="1">
    <source>
        <dbReference type="ARBA" id="ARBA00004141"/>
    </source>
</evidence>
<evidence type="ECO:0008006" key="9">
    <source>
        <dbReference type="Google" id="ProtNLM"/>
    </source>
</evidence>
<evidence type="ECO:0000256" key="3">
    <source>
        <dbReference type="ARBA" id="ARBA00022989"/>
    </source>
</evidence>
<feature type="region of interest" description="Disordered" evidence="5">
    <location>
        <begin position="1"/>
        <end position="46"/>
    </location>
</feature>
<name>A0A8H4QEN8_9AGAR</name>
<comment type="subcellular location">
    <subcellularLocation>
        <location evidence="1">Membrane</location>
        <topology evidence="1">Multi-pass membrane protein</topology>
    </subcellularLocation>
</comment>
<proteinExistence type="predicted"/>
<evidence type="ECO:0000256" key="5">
    <source>
        <dbReference type="SAM" id="MobiDB-lite"/>
    </source>
</evidence>
<dbReference type="AlphaFoldDB" id="A0A8H4QEN8"/>
<keyword evidence="8" id="KW-1185">Reference proteome</keyword>
<keyword evidence="3 6" id="KW-1133">Transmembrane helix</keyword>
<dbReference type="GO" id="GO:0016020">
    <property type="term" value="C:membrane"/>
    <property type="evidence" value="ECO:0007669"/>
    <property type="project" value="UniProtKB-SubCell"/>
</dbReference>
<dbReference type="EMBL" id="JAACJL010000061">
    <property type="protein sequence ID" value="KAF4609519.1"/>
    <property type="molecule type" value="Genomic_DNA"/>
</dbReference>
<evidence type="ECO:0000256" key="6">
    <source>
        <dbReference type="SAM" id="Phobius"/>
    </source>
</evidence>
<feature type="compositionally biased region" description="Polar residues" evidence="5">
    <location>
        <begin position="1"/>
        <end position="10"/>
    </location>
</feature>
<protein>
    <recommendedName>
        <fullName evidence="9">Tetraspanin Tsp2</fullName>
    </recommendedName>
</protein>
<dbReference type="Proteomes" id="UP000521872">
    <property type="component" value="Unassembled WGS sequence"/>
</dbReference>
<comment type="caution">
    <text evidence="7">The sequence shown here is derived from an EMBL/GenBank/DDBJ whole genome shotgun (WGS) entry which is preliminary data.</text>
</comment>
<organism evidence="7 8">
    <name type="scientific">Agrocybe pediades</name>
    <dbReference type="NCBI Taxonomy" id="84607"/>
    <lineage>
        <taxon>Eukaryota</taxon>
        <taxon>Fungi</taxon>
        <taxon>Dikarya</taxon>
        <taxon>Basidiomycota</taxon>
        <taxon>Agaricomycotina</taxon>
        <taxon>Agaricomycetes</taxon>
        <taxon>Agaricomycetidae</taxon>
        <taxon>Agaricales</taxon>
        <taxon>Agaricineae</taxon>
        <taxon>Strophariaceae</taxon>
        <taxon>Agrocybe</taxon>
    </lineage>
</organism>
<evidence type="ECO:0000256" key="4">
    <source>
        <dbReference type="ARBA" id="ARBA00023136"/>
    </source>
</evidence>
<evidence type="ECO:0000256" key="2">
    <source>
        <dbReference type="ARBA" id="ARBA00022692"/>
    </source>
</evidence>
<feature type="region of interest" description="Disordered" evidence="5">
    <location>
        <begin position="137"/>
        <end position="167"/>
    </location>
</feature>
<keyword evidence="2 6" id="KW-0812">Transmembrane</keyword>
<feature type="transmembrane region" description="Helical" evidence="6">
    <location>
        <begin position="182"/>
        <end position="206"/>
    </location>
</feature>
<accession>A0A8H4QEN8</accession>
<evidence type="ECO:0000313" key="7">
    <source>
        <dbReference type="EMBL" id="KAF4609519.1"/>
    </source>
</evidence>
<feature type="transmembrane region" description="Helical" evidence="6">
    <location>
        <begin position="253"/>
        <end position="273"/>
    </location>
</feature>
<dbReference type="InterPro" id="IPR018499">
    <property type="entry name" value="Tetraspanin/Peripherin"/>
</dbReference>
<feature type="transmembrane region" description="Helical" evidence="6">
    <location>
        <begin position="226"/>
        <end position="246"/>
    </location>
</feature>
<feature type="transmembrane region" description="Helical" evidence="6">
    <location>
        <begin position="348"/>
        <end position="369"/>
    </location>
</feature>